<name>A0AAV4F201_9GAST</name>
<evidence type="ECO:0000313" key="1">
    <source>
        <dbReference type="EMBL" id="GFR66738.1"/>
    </source>
</evidence>
<reference evidence="1 2" key="1">
    <citation type="journal article" date="2021" name="Elife">
        <title>Chloroplast acquisition without the gene transfer in kleptoplastic sea slugs, Plakobranchus ocellatus.</title>
        <authorList>
            <person name="Maeda T."/>
            <person name="Takahashi S."/>
            <person name="Yoshida T."/>
            <person name="Shimamura S."/>
            <person name="Takaki Y."/>
            <person name="Nagai Y."/>
            <person name="Toyoda A."/>
            <person name="Suzuki Y."/>
            <person name="Arimoto A."/>
            <person name="Ishii H."/>
            <person name="Satoh N."/>
            <person name="Nishiyama T."/>
            <person name="Hasebe M."/>
            <person name="Maruyama T."/>
            <person name="Minagawa J."/>
            <person name="Obokata J."/>
            <person name="Shigenobu S."/>
        </authorList>
    </citation>
    <scope>NUCLEOTIDE SEQUENCE [LARGE SCALE GENOMIC DNA]</scope>
</reference>
<sequence>MTEALLNSAVIHMSSWMPYSCRRDVTLSHNLEQCLFKWTHSCNICCVSWFSARLWQPELKTFACVGFPLRISYSQQWALSQPEDRNLVCKGQAAGFVFW</sequence>
<proteinExistence type="predicted"/>
<dbReference type="Proteomes" id="UP000762676">
    <property type="component" value="Unassembled WGS sequence"/>
</dbReference>
<keyword evidence="2" id="KW-1185">Reference proteome</keyword>
<accession>A0AAV4F201</accession>
<organism evidence="1 2">
    <name type="scientific">Elysia marginata</name>
    <dbReference type="NCBI Taxonomy" id="1093978"/>
    <lineage>
        <taxon>Eukaryota</taxon>
        <taxon>Metazoa</taxon>
        <taxon>Spiralia</taxon>
        <taxon>Lophotrochozoa</taxon>
        <taxon>Mollusca</taxon>
        <taxon>Gastropoda</taxon>
        <taxon>Heterobranchia</taxon>
        <taxon>Euthyneura</taxon>
        <taxon>Panpulmonata</taxon>
        <taxon>Sacoglossa</taxon>
        <taxon>Placobranchoidea</taxon>
        <taxon>Plakobranchidae</taxon>
        <taxon>Elysia</taxon>
    </lineage>
</organism>
<protein>
    <submittedName>
        <fullName evidence="1">Uncharacterized protein</fullName>
    </submittedName>
</protein>
<comment type="caution">
    <text evidence="1">The sequence shown here is derived from an EMBL/GenBank/DDBJ whole genome shotgun (WGS) entry which is preliminary data.</text>
</comment>
<evidence type="ECO:0000313" key="2">
    <source>
        <dbReference type="Proteomes" id="UP000762676"/>
    </source>
</evidence>
<dbReference type="AlphaFoldDB" id="A0AAV4F201"/>
<gene>
    <name evidence="1" type="ORF">ElyMa_005566400</name>
</gene>
<dbReference type="EMBL" id="BMAT01011096">
    <property type="protein sequence ID" value="GFR66738.1"/>
    <property type="molecule type" value="Genomic_DNA"/>
</dbReference>